<comment type="pathway">
    <text evidence="14">Steroid biosynthesis; zymosterol biosynthesis; zymosterol from lanosterol: step 4/6.</text>
</comment>
<evidence type="ECO:0000256" key="2">
    <source>
        <dbReference type="ARBA" id="ARBA00009219"/>
    </source>
</evidence>
<dbReference type="GO" id="GO:0005789">
    <property type="term" value="C:endoplasmic reticulum membrane"/>
    <property type="evidence" value="ECO:0007669"/>
    <property type="project" value="UniProtKB-SubCell"/>
</dbReference>
<gene>
    <name evidence="17" type="ORF">TorRG33x02_029350</name>
</gene>
<name>A0A2P5FTS5_TREOI</name>
<evidence type="ECO:0000313" key="17">
    <source>
        <dbReference type="EMBL" id="POO01181.1"/>
    </source>
</evidence>
<keyword evidence="7" id="KW-0560">Oxidoreductase</keyword>
<evidence type="ECO:0000256" key="10">
    <source>
        <dbReference type="ARBA" id="ARBA00023098"/>
    </source>
</evidence>
<evidence type="ECO:0000256" key="8">
    <source>
        <dbReference type="ARBA" id="ARBA00023011"/>
    </source>
</evidence>
<dbReference type="GO" id="GO:0016616">
    <property type="term" value="F:oxidoreductase activity, acting on the CH-OH group of donors, NAD or NADP as acceptor"/>
    <property type="evidence" value="ECO:0007669"/>
    <property type="project" value="InterPro"/>
</dbReference>
<comment type="caution">
    <text evidence="17">The sequence shown here is derived from an EMBL/GenBank/DDBJ whole genome shotgun (WGS) entry which is preliminary data.</text>
</comment>
<feature type="transmembrane region" description="Helical" evidence="15">
    <location>
        <begin position="395"/>
        <end position="416"/>
    </location>
</feature>
<evidence type="ECO:0000313" key="18">
    <source>
        <dbReference type="Proteomes" id="UP000237000"/>
    </source>
</evidence>
<accession>A0A2P5FTS5</accession>
<evidence type="ECO:0000256" key="9">
    <source>
        <dbReference type="ARBA" id="ARBA00023027"/>
    </source>
</evidence>
<keyword evidence="8" id="KW-0756">Sterol biosynthesis</keyword>
<feature type="transmembrane region" description="Helical" evidence="15">
    <location>
        <begin position="487"/>
        <end position="504"/>
    </location>
</feature>
<evidence type="ECO:0000256" key="6">
    <source>
        <dbReference type="ARBA" id="ARBA00022989"/>
    </source>
</evidence>
<evidence type="ECO:0000256" key="3">
    <source>
        <dbReference type="ARBA" id="ARBA00022692"/>
    </source>
</evidence>
<dbReference type="PANTHER" id="PTHR43245:SF51">
    <property type="entry name" value="SHORT CHAIN DEHYDROGENASE_REDUCTASE FAMILY 42E, MEMBER 2"/>
    <property type="match status" value="1"/>
</dbReference>
<dbReference type="GO" id="GO:0016126">
    <property type="term" value="P:sterol biosynthetic process"/>
    <property type="evidence" value="ECO:0007669"/>
    <property type="project" value="UniProtKB-KW"/>
</dbReference>
<keyword evidence="9" id="KW-0520">NAD</keyword>
<keyword evidence="11 15" id="KW-0472">Membrane</keyword>
<keyword evidence="18" id="KW-1185">Reference proteome</keyword>
<dbReference type="EMBL" id="JXTC01000009">
    <property type="protein sequence ID" value="POO01181.1"/>
    <property type="molecule type" value="Genomic_DNA"/>
</dbReference>
<evidence type="ECO:0000256" key="1">
    <source>
        <dbReference type="ARBA" id="ARBA00004477"/>
    </source>
</evidence>
<evidence type="ECO:0000256" key="12">
    <source>
        <dbReference type="ARBA" id="ARBA00023166"/>
    </source>
</evidence>
<dbReference type="Pfam" id="PF02453">
    <property type="entry name" value="Reticulon"/>
    <property type="match status" value="1"/>
</dbReference>
<dbReference type="FunFam" id="3.40.50.720:FF:000273">
    <property type="entry name" value="Reticulon-like protein"/>
    <property type="match status" value="1"/>
</dbReference>
<keyword evidence="3 15" id="KW-0812">Transmembrane</keyword>
<dbReference type="PROSITE" id="PS50845">
    <property type="entry name" value="RETICULON"/>
    <property type="match status" value="1"/>
</dbReference>
<evidence type="ECO:0000256" key="11">
    <source>
        <dbReference type="ARBA" id="ARBA00023136"/>
    </source>
</evidence>
<sequence length="562" mass="62189">MAAAGGQRWCVVTGGRGFAARHLVEMLIRSENFSVRIADLGPAIDLEPAEENGVLGQALRNGRAEYVSVDLRNKDQVLKAFQGVEVVFHMAAPNSSINNYQLHRSVNVDGTKNVIDACVEQKVKRLVYTSSPSVVFDGIHGIFNGDESLPYPVQHNDHYSATKAEGEALVIKSNGVNGLLTCCIRPSSIFGPGDKLLVPSLVAAARAGKSKFIIGDGNNVYDFTYVENVAHAHICADRALSAEGAVAEKASGQAYFITNMEPIRFWEFMSLILEGLDYQRPRIKIPAFVMMPIAHVVEWIYKLLGPYGMKVPQLTPSRIRLLTCSRSFNTSKAKDRIGYTPIVTLQEGLKRTIESYPHLRAEHQPKREGPSKASMYLGSGRVADTLLWKDKKQTLTTLIVLVAVYFNFIASGFTIITALSKLLLGILIFLFIHGYLPRKIFGYSVEKLSQSHFQLSEEKSQRVASSVASSWNSAVNVLKSLAKGDDGILFVKVAFFLLVLSFLGAVSLQSLFVVGLPLAFLAFYIYEKKEQEIDSMFLEVFSWGSKLKSDIVTKFQRSKKIE</sequence>
<dbReference type="InterPro" id="IPR002225">
    <property type="entry name" value="3Beta_OHSteriod_DH/Estase"/>
</dbReference>
<reference evidence="18" key="1">
    <citation type="submission" date="2016-06" db="EMBL/GenBank/DDBJ databases">
        <title>Parallel loss of symbiosis genes in relatives of nitrogen-fixing non-legume Parasponia.</title>
        <authorList>
            <person name="Van Velzen R."/>
            <person name="Holmer R."/>
            <person name="Bu F."/>
            <person name="Rutten L."/>
            <person name="Van Zeijl A."/>
            <person name="Liu W."/>
            <person name="Santuari L."/>
            <person name="Cao Q."/>
            <person name="Sharma T."/>
            <person name="Shen D."/>
            <person name="Roswanjaya Y."/>
            <person name="Wardhani T."/>
            <person name="Kalhor M.S."/>
            <person name="Jansen J."/>
            <person name="Van den Hoogen J."/>
            <person name="Gungor B."/>
            <person name="Hartog M."/>
            <person name="Hontelez J."/>
            <person name="Verver J."/>
            <person name="Yang W.-C."/>
            <person name="Schijlen E."/>
            <person name="Repin R."/>
            <person name="Schilthuizen M."/>
            <person name="Schranz E."/>
            <person name="Heidstra R."/>
            <person name="Miyata K."/>
            <person name="Fedorova E."/>
            <person name="Kohlen W."/>
            <person name="Bisseling T."/>
            <person name="Smit S."/>
            <person name="Geurts R."/>
        </authorList>
    </citation>
    <scope>NUCLEOTIDE SEQUENCE [LARGE SCALE GENOMIC DNA]</scope>
    <source>
        <strain evidence="18">cv. RG33-2</strain>
    </source>
</reference>
<dbReference type="InterPro" id="IPR036291">
    <property type="entry name" value="NAD(P)-bd_dom_sf"/>
</dbReference>
<comment type="similarity">
    <text evidence="2">Belongs to the 3-beta-HSD family.</text>
</comment>
<evidence type="ECO:0000256" key="5">
    <source>
        <dbReference type="ARBA" id="ARBA00022955"/>
    </source>
</evidence>
<dbReference type="OrthoDB" id="10058185at2759"/>
<dbReference type="STRING" id="63057.A0A2P5FTS5"/>
<dbReference type="Proteomes" id="UP000237000">
    <property type="component" value="Unassembled WGS sequence"/>
</dbReference>
<evidence type="ECO:0000256" key="7">
    <source>
        <dbReference type="ARBA" id="ARBA00023002"/>
    </source>
</evidence>
<dbReference type="InParanoid" id="A0A2P5FTS5"/>
<keyword evidence="5" id="KW-0444">Lipid biosynthesis</keyword>
<dbReference type="FunCoup" id="A0A2P5FTS5">
    <property type="interactions" value="1615"/>
</dbReference>
<evidence type="ECO:0000256" key="13">
    <source>
        <dbReference type="ARBA" id="ARBA00023221"/>
    </source>
</evidence>
<evidence type="ECO:0000259" key="16">
    <source>
        <dbReference type="PROSITE" id="PS50845"/>
    </source>
</evidence>
<organism evidence="17 18">
    <name type="scientific">Trema orientale</name>
    <name type="common">Charcoal tree</name>
    <name type="synonym">Celtis orientalis</name>
    <dbReference type="NCBI Taxonomy" id="63057"/>
    <lineage>
        <taxon>Eukaryota</taxon>
        <taxon>Viridiplantae</taxon>
        <taxon>Streptophyta</taxon>
        <taxon>Embryophyta</taxon>
        <taxon>Tracheophyta</taxon>
        <taxon>Spermatophyta</taxon>
        <taxon>Magnoliopsida</taxon>
        <taxon>eudicotyledons</taxon>
        <taxon>Gunneridae</taxon>
        <taxon>Pentapetalae</taxon>
        <taxon>rosids</taxon>
        <taxon>fabids</taxon>
        <taxon>Rosales</taxon>
        <taxon>Cannabaceae</taxon>
        <taxon>Trema</taxon>
    </lineage>
</organism>
<proteinExistence type="inferred from homology"/>
<keyword evidence="4 15" id="KW-0256">Endoplasmic reticulum</keyword>
<keyword evidence="12" id="KW-1207">Sterol metabolism</keyword>
<evidence type="ECO:0000256" key="14">
    <source>
        <dbReference type="ARBA" id="ARBA00060653"/>
    </source>
</evidence>
<dbReference type="SUPFAM" id="SSF51735">
    <property type="entry name" value="NAD(P)-binding Rossmann-fold domains"/>
    <property type="match status" value="1"/>
</dbReference>
<dbReference type="Gene3D" id="3.40.50.720">
    <property type="entry name" value="NAD(P)-binding Rossmann-like Domain"/>
    <property type="match status" value="1"/>
</dbReference>
<dbReference type="InterPro" id="IPR050177">
    <property type="entry name" value="Lipid_A_modif_metabolic_enz"/>
</dbReference>
<keyword evidence="6 15" id="KW-1133">Transmembrane helix</keyword>
<keyword evidence="13" id="KW-0753">Steroid metabolism</keyword>
<dbReference type="InterPro" id="IPR003388">
    <property type="entry name" value="Reticulon"/>
</dbReference>
<protein>
    <recommendedName>
        <fullName evidence="15">Reticulon-like protein</fullName>
    </recommendedName>
</protein>
<keyword evidence="10" id="KW-0443">Lipid metabolism</keyword>
<comment type="subcellular location">
    <subcellularLocation>
        <location evidence="1 15">Endoplasmic reticulum membrane</location>
        <topology evidence="1 15">Multi-pass membrane protein</topology>
    </subcellularLocation>
</comment>
<feature type="domain" description="Reticulon" evidence="16">
    <location>
        <begin position="382"/>
        <end position="562"/>
    </location>
</feature>
<dbReference type="AlphaFoldDB" id="A0A2P5FTS5"/>
<dbReference type="Pfam" id="PF01073">
    <property type="entry name" value="3Beta_HSD"/>
    <property type="match status" value="1"/>
</dbReference>
<evidence type="ECO:0000256" key="15">
    <source>
        <dbReference type="RuleBase" id="RU363132"/>
    </source>
</evidence>
<keyword evidence="5" id="KW-0752">Steroid biosynthesis</keyword>
<dbReference type="PANTHER" id="PTHR43245">
    <property type="entry name" value="BIFUNCTIONAL POLYMYXIN RESISTANCE PROTEIN ARNA"/>
    <property type="match status" value="1"/>
</dbReference>
<evidence type="ECO:0000256" key="4">
    <source>
        <dbReference type="ARBA" id="ARBA00022824"/>
    </source>
</evidence>